<feature type="compositionally biased region" description="Polar residues" evidence="9">
    <location>
        <begin position="14"/>
        <end position="24"/>
    </location>
</feature>
<evidence type="ECO:0000256" key="3">
    <source>
        <dbReference type="ARBA" id="ARBA00022528"/>
    </source>
</evidence>
<dbReference type="EMBL" id="JADCNL010000007">
    <property type="protein sequence ID" value="KAG0472834.1"/>
    <property type="molecule type" value="Genomic_DNA"/>
</dbReference>
<evidence type="ECO:0000259" key="10">
    <source>
        <dbReference type="Pfam" id="PF01764"/>
    </source>
</evidence>
<keyword evidence="12" id="KW-1185">Reference proteome</keyword>
<keyword evidence="4" id="KW-0934">Plastid</keyword>
<sequence>MAAGAAVTAPSRPISPSKTSTSSNRDARHRTPPRTIRTTASAAASTIDTRAHISNLERVLLKTAPHPPSLFPSISSDHTATSFSSSSTTNNNLLHALNLSTLFSSIRSSYANFTGAEEVSPRGLAQLQRLLSDSSRPSPKSSIAYRWRLLHGSRNWSGLLDPLDENLRRELVKYGDLVQAAYHTFHSHPSAPPSRPRHVILPDRNYSVTKSLFATSSVDVPSWLEPAASAAPQWMTQPSSWIGFVAVCDNDREIARMGRRDIVIVLRGTATALEWYENFRTSLQPLPDEPNAKVSSGFMSLHKTSPGTDVPSLSTMVVDEVRRLVDLYKGEQLSITITGHSLGAALSLLVADELISNIKNSPPIAVVSFGGPKAGNKSFAERIEKKGIKVLRIVNTHDVVTRVPAGIPVYGGDHKNGVGKWLGSHVPAGMDGYSHVGTELRVDNRASPYLKPNADAACCHDLEAYLHLVDGFMGSSCPFRSNATRSLVRLLSQQRPNMKKVYVNRALSSGNRVRWEGTRASARLYCEPVRLNWSIDEH</sequence>
<dbReference type="PANTHER" id="PTHR31403:SF2">
    <property type="entry name" value="PHOSPHOLIPASE A1-IBETA2, CHLOROPLASTIC"/>
    <property type="match status" value="1"/>
</dbReference>
<reference evidence="11 12" key="1">
    <citation type="journal article" date="2020" name="Nat. Food">
        <title>A phased Vanilla planifolia genome enables genetic improvement of flavour and production.</title>
        <authorList>
            <person name="Hasing T."/>
            <person name="Tang H."/>
            <person name="Brym M."/>
            <person name="Khazi F."/>
            <person name="Huang T."/>
            <person name="Chambers A.H."/>
        </authorList>
    </citation>
    <scope>NUCLEOTIDE SEQUENCE [LARGE SCALE GENOMIC DNA]</scope>
    <source>
        <tissue evidence="11">Leaf</tissue>
    </source>
</reference>
<evidence type="ECO:0000256" key="6">
    <source>
        <dbReference type="ARBA" id="ARBA00022946"/>
    </source>
</evidence>
<evidence type="ECO:0000256" key="9">
    <source>
        <dbReference type="SAM" id="MobiDB-lite"/>
    </source>
</evidence>
<comment type="subcellular location">
    <subcellularLocation>
        <location evidence="1">Plastid</location>
        <location evidence="1">Chloroplast</location>
    </subcellularLocation>
</comment>
<dbReference type="CDD" id="cd00519">
    <property type="entry name" value="Lipase_3"/>
    <property type="match status" value="1"/>
</dbReference>
<keyword evidence="6" id="KW-0809">Transit peptide</keyword>
<evidence type="ECO:0000256" key="4">
    <source>
        <dbReference type="ARBA" id="ARBA00022640"/>
    </source>
</evidence>
<dbReference type="Proteomes" id="UP000636800">
    <property type="component" value="Chromosome 7"/>
</dbReference>
<dbReference type="Gene3D" id="3.40.50.1820">
    <property type="entry name" value="alpha/beta hydrolase"/>
    <property type="match status" value="1"/>
</dbReference>
<dbReference type="InterPro" id="IPR029058">
    <property type="entry name" value="AB_hydrolase_fold"/>
</dbReference>
<comment type="similarity">
    <text evidence="2">Belongs to the AB hydrolase superfamily. Lipase family.</text>
</comment>
<feature type="compositionally biased region" description="Low complexity" evidence="9">
    <location>
        <begin position="33"/>
        <end position="42"/>
    </location>
</feature>
<comment type="caution">
    <text evidence="11">The sequence shown here is derived from an EMBL/GenBank/DDBJ whole genome shotgun (WGS) entry which is preliminary data.</text>
</comment>
<evidence type="ECO:0000313" key="11">
    <source>
        <dbReference type="EMBL" id="KAG0472834.1"/>
    </source>
</evidence>
<evidence type="ECO:0000256" key="2">
    <source>
        <dbReference type="ARBA" id="ARBA00010701"/>
    </source>
</evidence>
<evidence type="ECO:0000256" key="5">
    <source>
        <dbReference type="ARBA" id="ARBA00022801"/>
    </source>
</evidence>
<keyword evidence="8" id="KW-0443">Lipid metabolism</keyword>
<dbReference type="OrthoDB" id="273181at2759"/>
<gene>
    <name evidence="11" type="ORF">HPP92_014691</name>
</gene>
<dbReference type="SUPFAM" id="SSF53474">
    <property type="entry name" value="alpha/beta-Hydrolases"/>
    <property type="match status" value="1"/>
</dbReference>
<dbReference type="InterPro" id="IPR002921">
    <property type="entry name" value="Fungal_lipase-type"/>
</dbReference>
<feature type="domain" description="Fungal lipase-type" evidence="10">
    <location>
        <begin position="263"/>
        <end position="405"/>
    </location>
</feature>
<evidence type="ECO:0000256" key="8">
    <source>
        <dbReference type="ARBA" id="ARBA00023098"/>
    </source>
</evidence>
<evidence type="ECO:0000256" key="7">
    <source>
        <dbReference type="ARBA" id="ARBA00022963"/>
    </source>
</evidence>
<dbReference type="GO" id="GO:0016042">
    <property type="term" value="P:lipid catabolic process"/>
    <property type="evidence" value="ECO:0007669"/>
    <property type="project" value="UniProtKB-KW"/>
</dbReference>
<name>A0A835QHT8_VANPL</name>
<keyword evidence="7" id="KW-0442">Lipid degradation</keyword>
<evidence type="ECO:0000313" key="12">
    <source>
        <dbReference type="Proteomes" id="UP000636800"/>
    </source>
</evidence>
<keyword evidence="3" id="KW-0150">Chloroplast</keyword>
<keyword evidence="5" id="KW-0378">Hydrolase</keyword>
<proteinExistence type="inferred from homology"/>
<protein>
    <recommendedName>
        <fullName evidence="10">Fungal lipase-type domain-containing protein</fullName>
    </recommendedName>
</protein>
<dbReference type="PANTHER" id="PTHR31403">
    <property type="entry name" value="PHOSPHOLIPASE A1-IBETA2, CHLOROPLASTIC"/>
    <property type="match status" value="1"/>
</dbReference>
<evidence type="ECO:0000256" key="1">
    <source>
        <dbReference type="ARBA" id="ARBA00004229"/>
    </source>
</evidence>
<dbReference type="Pfam" id="PF01764">
    <property type="entry name" value="Lipase_3"/>
    <property type="match status" value="1"/>
</dbReference>
<accession>A0A835QHT8</accession>
<organism evidence="11 12">
    <name type="scientific">Vanilla planifolia</name>
    <name type="common">Vanilla</name>
    <dbReference type="NCBI Taxonomy" id="51239"/>
    <lineage>
        <taxon>Eukaryota</taxon>
        <taxon>Viridiplantae</taxon>
        <taxon>Streptophyta</taxon>
        <taxon>Embryophyta</taxon>
        <taxon>Tracheophyta</taxon>
        <taxon>Spermatophyta</taxon>
        <taxon>Magnoliopsida</taxon>
        <taxon>Liliopsida</taxon>
        <taxon>Asparagales</taxon>
        <taxon>Orchidaceae</taxon>
        <taxon>Vanilloideae</taxon>
        <taxon>Vanilleae</taxon>
        <taxon>Vanilla</taxon>
    </lineage>
</organism>
<dbReference type="GO" id="GO:0004620">
    <property type="term" value="F:phospholipase activity"/>
    <property type="evidence" value="ECO:0007669"/>
    <property type="project" value="UniProtKB-ARBA"/>
</dbReference>
<dbReference type="GO" id="GO:0009507">
    <property type="term" value="C:chloroplast"/>
    <property type="evidence" value="ECO:0007669"/>
    <property type="project" value="UniProtKB-SubCell"/>
</dbReference>
<feature type="region of interest" description="Disordered" evidence="9">
    <location>
        <begin position="1"/>
        <end position="42"/>
    </location>
</feature>
<dbReference type="AlphaFoldDB" id="A0A835QHT8"/>